<dbReference type="GO" id="GO:0005829">
    <property type="term" value="C:cytosol"/>
    <property type="evidence" value="ECO:0007669"/>
    <property type="project" value="TreeGrafter"/>
</dbReference>
<dbReference type="CDD" id="cd20169">
    <property type="entry name" value="Peptidase_M90_mtfA"/>
    <property type="match status" value="1"/>
</dbReference>
<dbReference type="Pfam" id="PF06167">
    <property type="entry name" value="Peptidase_M90"/>
    <property type="match status" value="1"/>
</dbReference>
<keyword evidence="1" id="KW-1133">Transmembrane helix</keyword>
<gene>
    <name evidence="2" type="ORF">SAMN05421877_103117</name>
</gene>
<dbReference type="RefSeq" id="WP_103905494.1">
    <property type="nucleotide sequence ID" value="NZ_CP049246.1"/>
</dbReference>
<dbReference type="GO" id="GO:0008237">
    <property type="term" value="F:metallopeptidase activity"/>
    <property type="evidence" value="ECO:0007669"/>
    <property type="project" value="InterPro"/>
</dbReference>
<proteinExistence type="predicted"/>
<dbReference type="PANTHER" id="PTHR30164">
    <property type="entry name" value="MTFA PEPTIDASE"/>
    <property type="match status" value="1"/>
</dbReference>
<sequence length="269" mass="30634">MEMYNIIVLIVLFVAGCGLIYYVLKNVGNKKVVNAVIPDIDTIREVLHAKVDFFNKLKQGQQEDFIQRVSYFLHTTKISPEKGAVITDEHRILIAASATIPLFHFNTWSYENLDEVLVYPGTFDERYGTEDADRNILGMVGDGAMHRKMIISLQALMGGFSQHANSNTAIHEFVHLIDKADGDVDGVPEYLIPKELIKPWIDEMHATISAIRRDRSDIRDYAATNPAEFLAVVSEYFFQKPQMLKSDHPELYELLDEIYVGKKTIKEPI</sequence>
<evidence type="ECO:0000313" key="2">
    <source>
        <dbReference type="EMBL" id="SEF85960.1"/>
    </source>
</evidence>
<dbReference type="Gene3D" id="1.10.472.150">
    <property type="entry name" value="Glucose-regulated metallo-peptidase M90, N-terminal domain"/>
    <property type="match status" value="1"/>
</dbReference>
<dbReference type="Proteomes" id="UP000236731">
    <property type="component" value="Unassembled WGS sequence"/>
</dbReference>
<dbReference type="OrthoDB" id="9786424at2"/>
<dbReference type="AlphaFoldDB" id="A0A1H5VFH6"/>
<dbReference type="SUPFAM" id="SSF55486">
    <property type="entry name" value="Metalloproteases ('zincins'), catalytic domain"/>
    <property type="match status" value="1"/>
</dbReference>
<evidence type="ECO:0000313" key="3">
    <source>
        <dbReference type="Proteomes" id="UP000236731"/>
    </source>
</evidence>
<evidence type="ECO:0008006" key="4">
    <source>
        <dbReference type="Google" id="ProtNLM"/>
    </source>
</evidence>
<dbReference type="EMBL" id="FNUT01000003">
    <property type="protein sequence ID" value="SEF85960.1"/>
    <property type="molecule type" value="Genomic_DNA"/>
</dbReference>
<accession>A0A1H5VFH6</accession>
<feature type="transmembrane region" description="Helical" evidence="1">
    <location>
        <begin position="6"/>
        <end position="24"/>
    </location>
</feature>
<dbReference type="Gene3D" id="3.40.390.10">
    <property type="entry name" value="Collagenase (Catalytic Domain)"/>
    <property type="match status" value="1"/>
</dbReference>
<dbReference type="InterPro" id="IPR010384">
    <property type="entry name" value="MtfA_fam"/>
</dbReference>
<dbReference type="InterPro" id="IPR024079">
    <property type="entry name" value="MetalloPept_cat_dom_sf"/>
</dbReference>
<dbReference type="PANTHER" id="PTHR30164:SF2">
    <property type="entry name" value="PROTEIN MTFA"/>
    <property type="match status" value="1"/>
</dbReference>
<keyword evidence="1" id="KW-0812">Transmembrane</keyword>
<evidence type="ECO:0000256" key="1">
    <source>
        <dbReference type="SAM" id="Phobius"/>
    </source>
</evidence>
<dbReference type="InterPro" id="IPR042252">
    <property type="entry name" value="MtfA_N"/>
</dbReference>
<dbReference type="GO" id="GO:0004177">
    <property type="term" value="F:aminopeptidase activity"/>
    <property type="evidence" value="ECO:0007669"/>
    <property type="project" value="TreeGrafter"/>
</dbReference>
<organism evidence="2 3">
    <name type="scientific">Sphingobacterium lactis</name>
    <dbReference type="NCBI Taxonomy" id="797291"/>
    <lineage>
        <taxon>Bacteria</taxon>
        <taxon>Pseudomonadati</taxon>
        <taxon>Bacteroidota</taxon>
        <taxon>Sphingobacteriia</taxon>
        <taxon>Sphingobacteriales</taxon>
        <taxon>Sphingobacteriaceae</taxon>
        <taxon>Sphingobacterium</taxon>
    </lineage>
</organism>
<keyword evidence="3" id="KW-1185">Reference proteome</keyword>
<reference evidence="3" key="1">
    <citation type="submission" date="2016-10" db="EMBL/GenBank/DDBJ databases">
        <authorList>
            <person name="Varghese N."/>
            <person name="Submissions S."/>
        </authorList>
    </citation>
    <scope>NUCLEOTIDE SEQUENCE [LARGE SCALE GENOMIC DNA]</scope>
    <source>
        <strain evidence="3">DSM 22361</strain>
    </source>
</reference>
<protein>
    <recommendedName>
        <fullName evidence="4">Peptidase</fullName>
    </recommendedName>
</protein>
<keyword evidence="1" id="KW-0472">Membrane</keyword>
<name>A0A1H5VFH6_9SPHI</name>